<proteinExistence type="predicted"/>
<accession>A0A927BEM3</accession>
<dbReference type="EMBL" id="JACXAD010000012">
    <property type="protein sequence ID" value="MBD2768568.1"/>
    <property type="molecule type" value="Genomic_DNA"/>
</dbReference>
<reference evidence="1" key="1">
    <citation type="submission" date="2020-09" db="EMBL/GenBank/DDBJ databases">
        <authorList>
            <person name="Kim M.K."/>
        </authorList>
    </citation>
    <scope>NUCLEOTIDE SEQUENCE</scope>
    <source>
        <strain evidence="1">BT664</strain>
    </source>
</reference>
<dbReference type="Proteomes" id="UP000612233">
    <property type="component" value="Unassembled WGS sequence"/>
</dbReference>
<keyword evidence="2" id="KW-1185">Reference proteome</keyword>
<comment type="caution">
    <text evidence="1">The sequence shown here is derived from an EMBL/GenBank/DDBJ whole genome shotgun (WGS) entry which is preliminary data.</text>
</comment>
<gene>
    <name evidence="1" type="ORF">IC235_11790</name>
</gene>
<protein>
    <submittedName>
        <fullName evidence="1">Uncharacterized protein</fullName>
    </submittedName>
</protein>
<dbReference type="AlphaFoldDB" id="A0A927BEM3"/>
<sequence length="69" mass="7532">MRTVPRSANYINLTSPASAADAQVRLLSKKVDLLTQKVKLLSQGRTELPNTKAIDDQLAQLEAQPMAPD</sequence>
<evidence type="ECO:0000313" key="2">
    <source>
        <dbReference type="Proteomes" id="UP000612233"/>
    </source>
</evidence>
<evidence type="ECO:0000313" key="1">
    <source>
        <dbReference type="EMBL" id="MBD2768568.1"/>
    </source>
</evidence>
<dbReference type="RefSeq" id="WP_191005385.1">
    <property type="nucleotide sequence ID" value="NZ_JACXAD010000012.1"/>
</dbReference>
<organism evidence="1 2">
    <name type="scientific">Hymenobacter montanus</name>
    <dbReference type="NCBI Taxonomy" id="2771359"/>
    <lineage>
        <taxon>Bacteria</taxon>
        <taxon>Pseudomonadati</taxon>
        <taxon>Bacteroidota</taxon>
        <taxon>Cytophagia</taxon>
        <taxon>Cytophagales</taxon>
        <taxon>Hymenobacteraceae</taxon>
        <taxon>Hymenobacter</taxon>
    </lineage>
</organism>
<name>A0A927BEM3_9BACT</name>